<dbReference type="KEGG" id="ppr:PBPRB0174"/>
<accession>Q6LKW8</accession>
<dbReference type="AlphaFoldDB" id="Q6LKW8"/>
<name>Q6LKW8_PHOPR</name>
<evidence type="ECO:0000313" key="1">
    <source>
        <dbReference type="EMBL" id="CAG22047.1"/>
    </source>
</evidence>
<proteinExistence type="predicted"/>
<protein>
    <submittedName>
        <fullName evidence="1">Uncharacterized protein</fullName>
    </submittedName>
</protein>
<dbReference type="STRING" id="298386.PBPRB0174"/>
<keyword evidence="2" id="KW-1185">Reference proteome</keyword>
<gene>
    <name evidence="1" type="ordered locus">PBPRB0174</name>
</gene>
<evidence type="ECO:0000313" key="2">
    <source>
        <dbReference type="Proteomes" id="UP000000593"/>
    </source>
</evidence>
<organism evidence="1 2">
    <name type="scientific">Photobacterium profundum (strain SS9)</name>
    <dbReference type="NCBI Taxonomy" id="298386"/>
    <lineage>
        <taxon>Bacteria</taxon>
        <taxon>Pseudomonadati</taxon>
        <taxon>Pseudomonadota</taxon>
        <taxon>Gammaproteobacteria</taxon>
        <taxon>Vibrionales</taxon>
        <taxon>Vibrionaceae</taxon>
        <taxon>Photobacterium</taxon>
    </lineage>
</organism>
<reference evidence="2" key="1">
    <citation type="journal article" date="2005" name="Science">
        <title>Life at depth: Photobacterium profundum genome sequence and expression analysis.</title>
        <authorList>
            <person name="Vezzi A."/>
            <person name="Campanaro S."/>
            <person name="D'Angelo M."/>
            <person name="Simonato F."/>
            <person name="Vitulo N."/>
            <person name="Lauro F.M."/>
            <person name="Cestaro A."/>
            <person name="Malacrida G."/>
            <person name="Simionati B."/>
            <person name="Cannata N."/>
            <person name="Romualdi C."/>
            <person name="Bartlett D.H."/>
            <person name="Valle G."/>
        </authorList>
    </citation>
    <scope>NUCLEOTIDE SEQUENCE [LARGE SCALE GENOMIC DNA]</scope>
    <source>
        <strain evidence="2">ATCC BAA-1253 / SS9</strain>
    </source>
</reference>
<dbReference type="EMBL" id="CR378675">
    <property type="protein sequence ID" value="CAG22047.1"/>
    <property type="molecule type" value="Genomic_DNA"/>
</dbReference>
<dbReference type="Proteomes" id="UP000000593">
    <property type="component" value="Chromosome 2"/>
</dbReference>
<dbReference type="HOGENOM" id="CLU_2570837_0_0_6"/>
<sequence>MTFAYNNGLYAQLIAYRYQRANINKIINAKAYAKIRNGKPIHNTVAIENQMIYVTLNDMLSLTIIKFIGGDYSSKPTRKIQ</sequence>